<dbReference type="Gene3D" id="3.40.50.10900">
    <property type="entry name" value="PAC-like subunit"/>
    <property type="match status" value="1"/>
</dbReference>
<gene>
    <name evidence="1" type="ORF">HMPREF0281_00240</name>
</gene>
<proteinExistence type="predicted"/>
<keyword evidence="2" id="KW-1185">Reference proteome</keyword>
<dbReference type="InterPro" id="IPR019151">
    <property type="entry name" value="Proteasome_assmbl_chaperone_2"/>
</dbReference>
<dbReference type="Proteomes" id="UP000006015">
    <property type="component" value="Unassembled WGS sequence"/>
</dbReference>
<protein>
    <recommendedName>
        <fullName evidence="3">PAC2 family protein</fullName>
    </recommendedName>
</protein>
<comment type="caution">
    <text evidence="1">The sequence shown here is derived from an EMBL/GenBank/DDBJ whole genome shotgun (WGS) entry which is preliminary data.</text>
</comment>
<evidence type="ECO:0008006" key="3">
    <source>
        <dbReference type="Google" id="ProtNLM"/>
    </source>
</evidence>
<dbReference type="Gene3D" id="1.10.287.100">
    <property type="match status" value="1"/>
</dbReference>
<dbReference type="EMBL" id="ADNS01000001">
    <property type="protein sequence ID" value="EFG82709.1"/>
    <property type="molecule type" value="Genomic_DNA"/>
</dbReference>
<organism evidence="1 2">
    <name type="scientific">Corynebacterium ammoniagenes DSM 20306</name>
    <dbReference type="NCBI Taxonomy" id="649754"/>
    <lineage>
        <taxon>Bacteria</taxon>
        <taxon>Bacillati</taxon>
        <taxon>Actinomycetota</taxon>
        <taxon>Actinomycetes</taxon>
        <taxon>Mycobacteriales</taxon>
        <taxon>Corynebacteriaceae</taxon>
        <taxon>Corynebacterium</taxon>
    </lineage>
</organism>
<dbReference type="InterPro" id="IPR038389">
    <property type="entry name" value="PSMG2_sf"/>
</dbReference>
<evidence type="ECO:0000313" key="2">
    <source>
        <dbReference type="Proteomes" id="UP000006015"/>
    </source>
</evidence>
<dbReference type="Pfam" id="PF09754">
    <property type="entry name" value="PAC2"/>
    <property type="match status" value="1"/>
</dbReference>
<dbReference type="SUPFAM" id="SSF159659">
    <property type="entry name" value="Cgl1923-like"/>
    <property type="match status" value="1"/>
</dbReference>
<evidence type="ECO:0000313" key="1">
    <source>
        <dbReference type="EMBL" id="EFG82709.1"/>
    </source>
</evidence>
<sequence length="337" mass="38080">MKCVERGSKRRFIMQDNERRMYELEYPAPPVDEGPTLVVAMHGYADAGLSVESSADHLKAALESRPLATFNSDELIDYRSRRPAVTIDIDQPVEVESLDLDIRVLKDTEGKPFLLLSGPEPDLRWESFTKAVSELVTRFDVKNTICLYAAPMPVPHTRPLVVTAHGNSAELVSRMVRMESKMIVPGSASFYIERELAQRGRNVAGYTAHVPHYLASSPYPHATHQLLDAVSEAAGLTLPLKSLEHDIERVDNQLEEQVNDSEEIVHVVRSLEDQYDAYMERYRTEHPQAIMPGEQNVPTGEEISAEFQRFLADLDTVDDFLDEDKDDHDDSNPEDDF</sequence>
<dbReference type="InterPro" id="IPR008492">
    <property type="entry name" value="Rv2714-like"/>
</dbReference>
<accession>A0ABN0AIQ2</accession>
<name>A0ABN0AIQ2_CORAM</name>
<dbReference type="PIRSF" id="PIRSF028754">
    <property type="entry name" value="UCP028754"/>
    <property type="match status" value="1"/>
</dbReference>
<reference evidence="1 2" key="1">
    <citation type="submission" date="2010-04" db="EMBL/GenBank/DDBJ databases">
        <authorList>
            <person name="Weinstock G."/>
            <person name="Sodergren E."/>
            <person name="Clifton S."/>
            <person name="Fulton L."/>
            <person name="Fulton B."/>
            <person name="Courtney L."/>
            <person name="Fronick C."/>
            <person name="Harrison M."/>
            <person name="Strong C."/>
            <person name="Farmer C."/>
            <person name="Delahaunty K."/>
            <person name="Markovic C."/>
            <person name="Hall O."/>
            <person name="Minx P."/>
            <person name="Tomlinson C."/>
            <person name="Mitreva M."/>
            <person name="Hou S."/>
            <person name="Wollam A."/>
            <person name="Pepin K.H."/>
            <person name="Johnson M."/>
            <person name="Bhonagiri V."/>
            <person name="Zhang X."/>
            <person name="Suruliraj S."/>
            <person name="Warren W."/>
            <person name="Chinwalla A."/>
            <person name="Mardis E.R."/>
            <person name="Wilson R.K."/>
        </authorList>
    </citation>
    <scope>NUCLEOTIDE SEQUENCE [LARGE SCALE GENOMIC DNA]</scope>
    <source>
        <strain evidence="1 2">DSM 20306</strain>
    </source>
</reference>